<gene>
    <name evidence="7" type="ORF">TAPDE_004053</name>
</gene>
<dbReference type="GO" id="GO:0012505">
    <property type="term" value="C:endomembrane system"/>
    <property type="evidence" value="ECO:0007669"/>
    <property type="project" value="UniProtKB-SubCell"/>
</dbReference>
<protein>
    <recommendedName>
        <fullName evidence="6">MHD domain-containing protein</fullName>
    </recommendedName>
</protein>
<dbReference type="InterPro" id="IPR018240">
    <property type="entry name" value="Clathrin_mu_CS"/>
</dbReference>
<dbReference type="GO" id="GO:0030131">
    <property type="term" value="C:clathrin adaptor complex"/>
    <property type="evidence" value="ECO:0007669"/>
    <property type="project" value="UniProtKB-UniRule"/>
</dbReference>
<evidence type="ECO:0000256" key="4">
    <source>
        <dbReference type="ARBA" id="ARBA00023136"/>
    </source>
</evidence>
<accession>R4XCY5</accession>
<feature type="domain" description="MHD" evidence="6">
    <location>
        <begin position="175"/>
        <end position="420"/>
    </location>
</feature>
<dbReference type="STRING" id="1097556.R4XCY5"/>
<dbReference type="SUPFAM" id="SSF64356">
    <property type="entry name" value="SNARE-like"/>
    <property type="match status" value="1"/>
</dbReference>
<comment type="caution">
    <text evidence="7">The sequence shown here is derived from an EMBL/GenBank/DDBJ whole genome shotgun (WGS) entry which is preliminary data.</text>
</comment>
<evidence type="ECO:0000313" key="8">
    <source>
        <dbReference type="Proteomes" id="UP000013776"/>
    </source>
</evidence>
<dbReference type="eggNOG" id="KOG2740">
    <property type="taxonomic scope" value="Eukaryota"/>
</dbReference>
<dbReference type="SUPFAM" id="SSF49447">
    <property type="entry name" value="Second domain of Mu2 adaptin subunit (ap50) of ap2 adaptor"/>
    <property type="match status" value="1"/>
</dbReference>
<evidence type="ECO:0000256" key="2">
    <source>
        <dbReference type="ARBA" id="ARBA00022448"/>
    </source>
</evidence>
<dbReference type="PROSITE" id="PS50890">
    <property type="entry name" value="PUA"/>
    <property type="match status" value="1"/>
</dbReference>
<keyword evidence="4" id="KW-0472">Membrane</keyword>
<dbReference type="AlphaFoldDB" id="R4XCY5"/>
<dbReference type="PROSITE" id="PS51072">
    <property type="entry name" value="MHD"/>
    <property type="match status" value="1"/>
</dbReference>
<dbReference type="InterPro" id="IPR011012">
    <property type="entry name" value="Longin-like_dom_sf"/>
</dbReference>
<evidence type="ECO:0000256" key="3">
    <source>
        <dbReference type="ARBA" id="ARBA00022927"/>
    </source>
</evidence>
<dbReference type="InterPro" id="IPR050431">
    <property type="entry name" value="Adaptor_comp_med_subunit"/>
</dbReference>
<comment type="similarity">
    <text evidence="5">Belongs to the adaptor complexes medium subunit family.</text>
</comment>
<evidence type="ECO:0000256" key="1">
    <source>
        <dbReference type="ARBA" id="ARBA00004308"/>
    </source>
</evidence>
<dbReference type="OrthoDB" id="10252354at2759"/>
<evidence type="ECO:0000256" key="5">
    <source>
        <dbReference type="PIRNR" id="PIRNR005992"/>
    </source>
</evidence>
<keyword evidence="8" id="KW-1185">Reference proteome</keyword>
<dbReference type="EMBL" id="CAHR02000173">
    <property type="protein sequence ID" value="CCG83736.1"/>
    <property type="molecule type" value="Genomic_DNA"/>
</dbReference>
<dbReference type="VEuPathDB" id="FungiDB:TAPDE_004053"/>
<dbReference type="GO" id="GO:0016192">
    <property type="term" value="P:vesicle-mediated transport"/>
    <property type="evidence" value="ECO:0007669"/>
    <property type="project" value="InterPro"/>
</dbReference>
<organism evidence="7 8">
    <name type="scientific">Taphrina deformans (strain PYCC 5710 / ATCC 11124 / CBS 356.35 / IMI 108563 / JCM 9778 / NBRC 8474)</name>
    <name type="common">Peach leaf curl fungus</name>
    <name type="synonym">Lalaria deformans</name>
    <dbReference type="NCBI Taxonomy" id="1097556"/>
    <lineage>
        <taxon>Eukaryota</taxon>
        <taxon>Fungi</taxon>
        <taxon>Dikarya</taxon>
        <taxon>Ascomycota</taxon>
        <taxon>Taphrinomycotina</taxon>
        <taxon>Taphrinomycetes</taxon>
        <taxon>Taphrinales</taxon>
        <taxon>Taphrinaceae</taxon>
        <taxon>Taphrina</taxon>
    </lineage>
</organism>
<evidence type="ECO:0000259" key="6">
    <source>
        <dbReference type="PROSITE" id="PS51072"/>
    </source>
</evidence>
<reference evidence="7 8" key="1">
    <citation type="journal article" date="2013" name="MBio">
        <title>Genome sequencing of the plant pathogen Taphrina deformans, the causal agent of peach leaf curl.</title>
        <authorList>
            <person name="Cisse O.H."/>
            <person name="Almeida J.M.G.C.F."/>
            <person name="Fonseca A."/>
            <person name="Kumar A.A."/>
            <person name="Salojaervi J."/>
            <person name="Overmyer K."/>
            <person name="Hauser P.M."/>
            <person name="Pagni M."/>
        </authorList>
    </citation>
    <scope>NUCLEOTIDE SEQUENCE [LARGE SCALE GENOMIC DNA]</scope>
    <source>
        <strain evidence="8">PYCC 5710 / ATCC 11124 / CBS 356.35 / IMI 108563 / JCM 9778 / NBRC 8474</strain>
    </source>
</reference>
<proteinExistence type="inferred from homology"/>
<dbReference type="CDD" id="cd14837">
    <property type="entry name" value="AP3_Mu_N"/>
    <property type="match status" value="1"/>
</dbReference>
<dbReference type="Gene3D" id="2.60.40.1170">
    <property type="entry name" value="Mu homology domain, subdomain B"/>
    <property type="match status" value="2"/>
</dbReference>
<dbReference type="InterPro" id="IPR028565">
    <property type="entry name" value="MHD"/>
</dbReference>
<dbReference type="PROSITE" id="PS00991">
    <property type="entry name" value="CLAT_ADAPTOR_M_2"/>
    <property type="match status" value="1"/>
</dbReference>
<dbReference type="InterPro" id="IPR036168">
    <property type="entry name" value="AP2_Mu_C_sf"/>
</dbReference>
<comment type="subcellular location">
    <subcellularLocation>
        <location evidence="1">Endomembrane system</location>
    </subcellularLocation>
</comment>
<dbReference type="Pfam" id="PF00928">
    <property type="entry name" value="Adap_comp_sub"/>
    <property type="match status" value="1"/>
</dbReference>
<dbReference type="PANTHER" id="PTHR10529">
    <property type="entry name" value="AP COMPLEX SUBUNIT MU"/>
    <property type="match status" value="1"/>
</dbReference>
<name>R4XCY5_TAPDE</name>
<dbReference type="GO" id="GO:0006886">
    <property type="term" value="P:intracellular protein transport"/>
    <property type="evidence" value="ECO:0007669"/>
    <property type="project" value="UniProtKB-UniRule"/>
</dbReference>
<evidence type="ECO:0000313" key="7">
    <source>
        <dbReference type="EMBL" id="CCG83736.1"/>
    </source>
</evidence>
<dbReference type="Gene3D" id="3.30.450.60">
    <property type="match status" value="1"/>
</dbReference>
<sequence>MESLYLINAKDEIILEHNWRGRSLRSAVEAFIAERARQVENRHSVPPVLELSLCLIFHITTGSLTIVCATTKEVESASVFDLLYRLASVFEEYFGVAVATSDLLSNNFDTVTELLSEVVDNGYALTTEPNAIRDVVLPPSLLNKLMNVAGMQSGFEGQNQLSTIPWRRAKVKHTNNEIFVDVQEQLTAIVDKTGRFVQTSISGNVGCTTKLSGVPEVILELKPADIIKLPSFHPSVNLTKFETTPGLLSFIPPEGAFSLLTYSSQLSTDSSSPLPFSLEFRPGKDTQSFDVVLSTRSGVPDSIAVELPLPSVCRDVRLSATRGTFSAVKGPEGSSPILLRWLISGNTSSKGISNRQAVLTCTNTGTGLNAVTYARLVSTLPTSAVTGIKVNSLKIQRSGEWKPYKGVKYMTKVDMIYRAH</sequence>
<dbReference type="PRINTS" id="PR00314">
    <property type="entry name" value="CLATHRINADPT"/>
</dbReference>
<dbReference type="InterPro" id="IPR001392">
    <property type="entry name" value="Clathrin_mu"/>
</dbReference>
<dbReference type="Proteomes" id="UP000013776">
    <property type="component" value="Unassembled WGS sequence"/>
</dbReference>
<keyword evidence="2 5" id="KW-0813">Transport</keyword>
<dbReference type="PIRSF" id="PIRSF005992">
    <property type="entry name" value="Clathrin_mu"/>
    <property type="match status" value="1"/>
</dbReference>
<keyword evidence="3 5" id="KW-0653">Protein transport</keyword>